<dbReference type="OrthoDB" id="482277at2"/>
<gene>
    <name evidence="2" type="ORF">CCS41_00645</name>
</gene>
<dbReference type="Pfam" id="PF06094">
    <property type="entry name" value="GGACT"/>
    <property type="match status" value="1"/>
</dbReference>
<keyword evidence="2" id="KW-0808">Transferase</keyword>
<accession>A0A2U8I2L4</accession>
<dbReference type="SUPFAM" id="SSF110857">
    <property type="entry name" value="Gamma-glutamyl cyclotransferase-like"/>
    <property type="match status" value="1"/>
</dbReference>
<dbReference type="Proteomes" id="UP000261875">
    <property type="component" value="Chromosome"/>
</dbReference>
<dbReference type="RefSeq" id="WP_072549892.1">
    <property type="nucleotide sequence ID" value="NZ_CP021659.1"/>
</dbReference>
<feature type="domain" description="Gamma-glutamylcyclotransferase AIG2-like" evidence="1">
    <location>
        <begin position="3"/>
        <end position="109"/>
    </location>
</feature>
<name>A0A2U8I2L4_9GAMM</name>
<dbReference type="CDD" id="cd06661">
    <property type="entry name" value="GGCT_like"/>
    <property type="match status" value="1"/>
</dbReference>
<evidence type="ECO:0000313" key="2">
    <source>
        <dbReference type="EMBL" id="AWK13338.1"/>
    </source>
</evidence>
<dbReference type="AlphaFoldDB" id="A0A2U8I2L4"/>
<reference evidence="2 3" key="1">
    <citation type="submission" date="2017-05" db="EMBL/GenBank/DDBJ databases">
        <title>Genome sequence of Candidatus Fukatsuia symbiotica and Candidatus Hamiltonella defensa from Acyrthosiphon pisum strain 5D.</title>
        <authorList>
            <person name="Patel V.A."/>
            <person name="Chevignon G."/>
            <person name="Russell J.A."/>
            <person name="Oliver K.M."/>
        </authorList>
    </citation>
    <scope>NUCLEOTIDE SEQUENCE [LARGE SCALE GENOMIC DNA]</scope>
    <source>
        <strain evidence="2 3">5D</strain>
    </source>
</reference>
<organism evidence="2 3">
    <name type="scientific">Candidatus Fukatsuia symbiotica</name>
    <dbReference type="NCBI Taxonomy" id="1878942"/>
    <lineage>
        <taxon>Bacteria</taxon>
        <taxon>Pseudomonadati</taxon>
        <taxon>Pseudomonadota</taxon>
        <taxon>Gammaproteobacteria</taxon>
        <taxon>Enterobacterales</taxon>
        <taxon>Yersiniaceae</taxon>
        <taxon>Candidatus Fukatsuia</taxon>
    </lineage>
</organism>
<dbReference type="InterPro" id="IPR009288">
    <property type="entry name" value="AIG2-like_dom"/>
</dbReference>
<protein>
    <submittedName>
        <fullName evidence="2">Gamma-glutamylcyclotransferase</fullName>
    </submittedName>
</protein>
<dbReference type="InterPro" id="IPR036568">
    <property type="entry name" value="GGCT-like_sf"/>
</dbReference>
<evidence type="ECO:0000259" key="1">
    <source>
        <dbReference type="Pfam" id="PF06094"/>
    </source>
</evidence>
<keyword evidence="3" id="KW-1185">Reference proteome</keyword>
<proteinExistence type="predicted"/>
<dbReference type="EMBL" id="CP021659">
    <property type="protein sequence ID" value="AWK13338.1"/>
    <property type="molecule type" value="Genomic_DNA"/>
</dbReference>
<dbReference type="Gene3D" id="3.10.490.10">
    <property type="entry name" value="Gamma-glutamyl cyclotransferase-like"/>
    <property type="match status" value="1"/>
</dbReference>
<dbReference type="GO" id="GO:0016740">
    <property type="term" value="F:transferase activity"/>
    <property type="evidence" value="ECO:0007669"/>
    <property type="project" value="UniProtKB-KW"/>
</dbReference>
<evidence type="ECO:0000313" key="3">
    <source>
        <dbReference type="Proteomes" id="UP000261875"/>
    </source>
</evidence>
<dbReference type="STRING" id="1878942.GCA_900128755_00960"/>
<dbReference type="InterPro" id="IPR013024">
    <property type="entry name" value="GGCT-like"/>
</dbReference>
<sequence>MKIIVYGSLRRNQGNSRWLTAAQLLAECNLDGYEMYYLDHGPAVVAGKGQVRCEIYHIHSSTLIELDEIKNRNKIYQRELIQTPYGKAWIYLYRLSVTGLTRIDSGDWLKRHPI</sequence>
<dbReference type="KEGG" id="fsm:CCS41_00645"/>